<protein>
    <recommendedName>
        <fullName evidence="4">Porin</fullName>
    </recommendedName>
</protein>
<name>A0A851GN14_9BACT</name>
<dbReference type="InterPro" id="IPR010870">
    <property type="entry name" value="Porin_O/P"/>
</dbReference>
<dbReference type="Pfam" id="PF07396">
    <property type="entry name" value="Porin_O_P"/>
    <property type="match status" value="1"/>
</dbReference>
<comment type="caution">
    <text evidence="2">The sequence shown here is derived from an EMBL/GenBank/DDBJ whole genome shotgun (WGS) entry which is preliminary data.</text>
</comment>
<dbReference type="InterPro" id="IPR023614">
    <property type="entry name" value="Porin_dom_sf"/>
</dbReference>
<dbReference type="Proteomes" id="UP000557872">
    <property type="component" value="Unassembled WGS sequence"/>
</dbReference>
<evidence type="ECO:0000256" key="1">
    <source>
        <dbReference type="SAM" id="SignalP"/>
    </source>
</evidence>
<evidence type="ECO:0000313" key="3">
    <source>
        <dbReference type="Proteomes" id="UP000557872"/>
    </source>
</evidence>
<accession>A0A851GN14</accession>
<dbReference type="EMBL" id="JACBAZ010000004">
    <property type="protein sequence ID" value="NWK56417.1"/>
    <property type="molecule type" value="Genomic_DNA"/>
</dbReference>
<dbReference type="AlphaFoldDB" id="A0A851GN14"/>
<reference evidence="2 3" key="1">
    <citation type="submission" date="2020-07" db="EMBL/GenBank/DDBJ databases">
        <title>Roseicoccus Jingziensis gen. nov., sp. nov., isolated from coastal seawater.</title>
        <authorList>
            <person name="Feng X."/>
        </authorList>
    </citation>
    <scope>NUCLEOTIDE SEQUENCE [LARGE SCALE GENOMIC DNA]</scope>
    <source>
        <strain evidence="2 3">N1E253</strain>
    </source>
</reference>
<feature type="signal peptide" evidence="1">
    <location>
        <begin position="1"/>
        <end position="21"/>
    </location>
</feature>
<keyword evidence="3" id="KW-1185">Reference proteome</keyword>
<gene>
    <name evidence="2" type="ORF">HW115_12405</name>
</gene>
<feature type="chain" id="PRO_5032541346" description="Porin" evidence="1">
    <location>
        <begin position="22"/>
        <end position="385"/>
    </location>
</feature>
<organism evidence="2 3">
    <name type="scientific">Oceaniferula marina</name>
    <dbReference type="NCBI Taxonomy" id="2748318"/>
    <lineage>
        <taxon>Bacteria</taxon>
        <taxon>Pseudomonadati</taxon>
        <taxon>Verrucomicrobiota</taxon>
        <taxon>Verrucomicrobiia</taxon>
        <taxon>Verrucomicrobiales</taxon>
        <taxon>Verrucomicrobiaceae</taxon>
        <taxon>Oceaniferula</taxon>
    </lineage>
</organism>
<dbReference type="RefSeq" id="WP_178933194.1">
    <property type="nucleotide sequence ID" value="NZ_JACBAZ010000004.1"/>
</dbReference>
<proteinExistence type="predicted"/>
<dbReference type="SUPFAM" id="SSF56935">
    <property type="entry name" value="Porins"/>
    <property type="match status" value="1"/>
</dbReference>
<evidence type="ECO:0008006" key="4">
    <source>
        <dbReference type="Google" id="ProtNLM"/>
    </source>
</evidence>
<keyword evidence="1" id="KW-0732">Signal</keyword>
<dbReference type="Gene3D" id="2.40.160.10">
    <property type="entry name" value="Porin"/>
    <property type="match status" value="1"/>
</dbReference>
<evidence type="ECO:0000313" key="2">
    <source>
        <dbReference type="EMBL" id="NWK56417.1"/>
    </source>
</evidence>
<sequence>MKYPTLYSLFFTFITCFPLSAGEQVILSKPPADTPSSLDRLWGYATLYQNENNPVIQKFVLSGRLHADAIRFDEDPGNFEDMLWRRFRFGFKSSWFDHFTLQLEADIDLNDMDSDELDDSYNRLTDAYIGWSRSKALAIKLGKQSAGFTLDGATSSKKLLTPERSTVATNLWFPTEYFTGISTKGRIDHWSYQTGAFSSSDDEEFGTFDSGYFGLISLGYDFKHLTGCDRSEARIDYVYNDPDYDGNVGTRDLRQVVSLSAWWENQRAGIATGLSFGDGIEGQSDLYGLEIMPYYTINDTWQLVFRYTYVYSPDDNGVRLNRYESQVVTGRCNAAHEWFLGINTYFYGHKLKWQNGIEYIHTNDRADDGGEYSGWGLTSAFRMYF</sequence>